<evidence type="ECO:0000256" key="4">
    <source>
        <dbReference type="ARBA" id="ARBA00022475"/>
    </source>
</evidence>
<evidence type="ECO:0000256" key="2">
    <source>
        <dbReference type="ARBA" id="ARBA00009773"/>
    </source>
</evidence>
<organism evidence="10 11">
    <name type="scientific">Georgenia deserti</name>
    <dbReference type="NCBI Taxonomy" id="2093781"/>
    <lineage>
        <taxon>Bacteria</taxon>
        <taxon>Bacillati</taxon>
        <taxon>Actinomycetota</taxon>
        <taxon>Actinomycetes</taxon>
        <taxon>Micrococcales</taxon>
        <taxon>Bogoriellaceae</taxon>
        <taxon>Georgenia</taxon>
    </lineage>
</organism>
<accession>A0ABW4L217</accession>
<feature type="transmembrane region" description="Helical" evidence="9">
    <location>
        <begin position="76"/>
        <end position="94"/>
    </location>
</feature>
<keyword evidence="5 9" id="KW-0812">Transmembrane</keyword>
<dbReference type="RefSeq" id="WP_388002779.1">
    <property type="nucleotide sequence ID" value="NZ_JBHUEE010000002.1"/>
</dbReference>
<evidence type="ECO:0000256" key="1">
    <source>
        <dbReference type="ARBA" id="ARBA00004651"/>
    </source>
</evidence>
<dbReference type="Proteomes" id="UP001597277">
    <property type="component" value="Unassembled WGS sequence"/>
</dbReference>
<evidence type="ECO:0000256" key="8">
    <source>
        <dbReference type="SAM" id="MobiDB-lite"/>
    </source>
</evidence>
<feature type="transmembrane region" description="Helical" evidence="9">
    <location>
        <begin position="46"/>
        <end position="70"/>
    </location>
</feature>
<keyword evidence="4" id="KW-1003">Cell membrane</keyword>
<sequence length="440" mass="46521">MSETSRKRRGRRDRNRPPAEPRTEIERPIPGTTTDRNLINGVPRTLIVAAGWSWRMLVVAAALALVVYLVITFQTIVSAVLIALLVAVLLEPVAGWMRRVLRFPRALAAAISIVLLAGLVSTLLVLAGRSIIEGFGALADRVREAVDSVLDWLATGPYGVDQQQIQDWISQANQQISANSDALVSGVLGATSSAASVATGAILMVFCLFFFLKDGRKIWHWFVRLAPEPARDRINEAGIRGWTTLGGYTRTQILVAFVDAVGIGVGAAILGVPLVLPIAILVFLFSFIPIIGAVVSGIVAVAVAVVDQGLVTGLIMLGIVILVQQLEGNVLQPWLQGNALALHPLAIVLAVTAGTGIAGLLGALFAVPVVATVNTVMLYLYGRDKYPHLADRPGRSGGPPQAYAREDVVAVETQAPAVDGADTSEQPADSGGKRPGRGKA</sequence>
<keyword evidence="6 9" id="KW-1133">Transmembrane helix</keyword>
<dbReference type="PANTHER" id="PTHR21716:SF53">
    <property type="entry name" value="PERMEASE PERM-RELATED"/>
    <property type="match status" value="1"/>
</dbReference>
<reference evidence="11" key="1">
    <citation type="journal article" date="2019" name="Int. J. Syst. Evol. Microbiol.">
        <title>The Global Catalogue of Microorganisms (GCM) 10K type strain sequencing project: providing services to taxonomists for standard genome sequencing and annotation.</title>
        <authorList>
            <consortium name="The Broad Institute Genomics Platform"/>
            <consortium name="The Broad Institute Genome Sequencing Center for Infectious Disease"/>
            <person name="Wu L."/>
            <person name="Ma J."/>
        </authorList>
    </citation>
    <scope>NUCLEOTIDE SEQUENCE [LARGE SCALE GENOMIC DNA]</scope>
    <source>
        <strain evidence="11">JCM 17130</strain>
    </source>
</reference>
<dbReference type="Pfam" id="PF01594">
    <property type="entry name" value="AI-2E_transport"/>
    <property type="match status" value="1"/>
</dbReference>
<comment type="subcellular location">
    <subcellularLocation>
        <location evidence="1">Cell membrane</location>
        <topology evidence="1">Multi-pass membrane protein</topology>
    </subcellularLocation>
</comment>
<feature type="transmembrane region" description="Helical" evidence="9">
    <location>
        <begin position="278"/>
        <end position="303"/>
    </location>
</feature>
<gene>
    <name evidence="10" type="ORF">ACFSE6_04775</name>
</gene>
<keyword evidence="7 9" id="KW-0472">Membrane</keyword>
<name>A0ABW4L217_9MICO</name>
<evidence type="ECO:0000256" key="7">
    <source>
        <dbReference type="ARBA" id="ARBA00023136"/>
    </source>
</evidence>
<evidence type="ECO:0000313" key="11">
    <source>
        <dbReference type="Proteomes" id="UP001597277"/>
    </source>
</evidence>
<keyword evidence="11" id="KW-1185">Reference proteome</keyword>
<feature type="transmembrane region" description="Helical" evidence="9">
    <location>
        <begin position="106"/>
        <end position="127"/>
    </location>
</feature>
<evidence type="ECO:0000256" key="6">
    <source>
        <dbReference type="ARBA" id="ARBA00022989"/>
    </source>
</evidence>
<comment type="similarity">
    <text evidence="2">Belongs to the autoinducer-2 exporter (AI-2E) (TC 2.A.86) family.</text>
</comment>
<feature type="transmembrane region" description="Helical" evidence="9">
    <location>
        <begin position="253"/>
        <end position="272"/>
    </location>
</feature>
<feature type="compositionally biased region" description="Basic and acidic residues" evidence="8">
    <location>
        <begin position="15"/>
        <end position="27"/>
    </location>
</feature>
<proteinExistence type="inferred from homology"/>
<keyword evidence="3" id="KW-0813">Transport</keyword>
<feature type="transmembrane region" description="Helical" evidence="9">
    <location>
        <begin position="310"/>
        <end position="326"/>
    </location>
</feature>
<feature type="transmembrane region" description="Helical" evidence="9">
    <location>
        <begin position="193"/>
        <end position="212"/>
    </location>
</feature>
<feature type="region of interest" description="Disordered" evidence="8">
    <location>
        <begin position="1"/>
        <end position="36"/>
    </location>
</feature>
<evidence type="ECO:0000256" key="5">
    <source>
        <dbReference type="ARBA" id="ARBA00022692"/>
    </source>
</evidence>
<protein>
    <submittedName>
        <fullName evidence="10">AI-2E family transporter</fullName>
    </submittedName>
</protein>
<dbReference type="InterPro" id="IPR002549">
    <property type="entry name" value="AI-2E-like"/>
</dbReference>
<dbReference type="PANTHER" id="PTHR21716">
    <property type="entry name" value="TRANSMEMBRANE PROTEIN"/>
    <property type="match status" value="1"/>
</dbReference>
<feature type="compositionally biased region" description="Basic residues" evidence="8">
    <location>
        <begin position="1"/>
        <end position="14"/>
    </location>
</feature>
<evidence type="ECO:0000256" key="3">
    <source>
        <dbReference type="ARBA" id="ARBA00022448"/>
    </source>
</evidence>
<dbReference type="EMBL" id="JBHUEE010000002">
    <property type="protein sequence ID" value="MFD1717137.1"/>
    <property type="molecule type" value="Genomic_DNA"/>
</dbReference>
<feature type="transmembrane region" description="Helical" evidence="9">
    <location>
        <begin position="346"/>
        <end position="379"/>
    </location>
</feature>
<evidence type="ECO:0000313" key="10">
    <source>
        <dbReference type="EMBL" id="MFD1717137.1"/>
    </source>
</evidence>
<feature type="region of interest" description="Disordered" evidence="8">
    <location>
        <begin position="414"/>
        <end position="440"/>
    </location>
</feature>
<evidence type="ECO:0000256" key="9">
    <source>
        <dbReference type="SAM" id="Phobius"/>
    </source>
</evidence>
<comment type="caution">
    <text evidence="10">The sequence shown here is derived from an EMBL/GenBank/DDBJ whole genome shotgun (WGS) entry which is preliminary data.</text>
</comment>